<evidence type="ECO:0000313" key="6">
    <source>
        <dbReference type="Proteomes" id="UP000325902"/>
    </source>
</evidence>
<keyword evidence="1 2" id="KW-0728">SH3 domain</keyword>
<dbReference type="Gene3D" id="2.30.30.40">
    <property type="entry name" value="SH3 Domains"/>
    <property type="match status" value="1"/>
</dbReference>
<evidence type="ECO:0000256" key="2">
    <source>
        <dbReference type="PROSITE-ProRule" id="PRU00192"/>
    </source>
</evidence>
<accession>A0A5N5DAF1</accession>
<name>A0A5N5DAF1_9PEZI</name>
<dbReference type="SUPFAM" id="SSF50044">
    <property type="entry name" value="SH3-domain"/>
    <property type="match status" value="1"/>
</dbReference>
<evidence type="ECO:0000313" key="5">
    <source>
        <dbReference type="EMBL" id="KAB2574729.1"/>
    </source>
</evidence>
<sequence>MKDNGLIKDASATTTDKPGTPVAVQAAPPPPDPAAAGATSPVDAPHAWRWRDTDGTIRKARMRTGLFRSNSASSASSVQRENNNSNSNTSSAATTAANNSSSNGGSNSNANSTNNSSGTTNNSNSNATNNGAGLVLKKKFPPDGGLGLRALALWSYWPQEGVRDELMFPKGAEIREAEDINGDWFWGVYCGKKGLFPGNYVRAT</sequence>
<proteinExistence type="predicted"/>
<gene>
    <name evidence="5" type="primary">RVS167_0</name>
    <name evidence="5" type="ORF">DBV05_g6676</name>
</gene>
<evidence type="ECO:0000256" key="1">
    <source>
        <dbReference type="ARBA" id="ARBA00022443"/>
    </source>
</evidence>
<dbReference type="AlphaFoldDB" id="A0A5N5DAF1"/>
<dbReference type="OrthoDB" id="1305878at2759"/>
<dbReference type="InterPro" id="IPR036028">
    <property type="entry name" value="SH3-like_dom_sf"/>
</dbReference>
<evidence type="ECO:0000259" key="4">
    <source>
        <dbReference type="PROSITE" id="PS50002"/>
    </source>
</evidence>
<dbReference type="PROSITE" id="PS50002">
    <property type="entry name" value="SH3"/>
    <property type="match status" value="1"/>
</dbReference>
<dbReference type="InterPro" id="IPR001452">
    <property type="entry name" value="SH3_domain"/>
</dbReference>
<protein>
    <submittedName>
        <fullName evidence="5">Regulator of cytoskeleton and endocytosis</fullName>
    </submittedName>
</protein>
<feature type="region of interest" description="Disordered" evidence="3">
    <location>
        <begin position="1"/>
        <end position="130"/>
    </location>
</feature>
<feature type="compositionally biased region" description="Low complexity" evidence="3">
    <location>
        <begin position="69"/>
        <end position="130"/>
    </location>
</feature>
<comment type="caution">
    <text evidence="5">The sequence shown here is derived from an EMBL/GenBank/DDBJ whole genome shotgun (WGS) entry which is preliminary data.</text>
</comment>
<organism evidence="5 6">
    <name type="scientific">Lasiodiplodia theobromae</name>
    <dbReference type="NCBI Taxonomy" id="45133"/>
    <lineage>
        <taxon>Eukaryota</taxon>
        <taxon>Fungi</taxon>
        <taxon>Dikarya</taxon>
        <taxon>Ascomycota</taxon>
        <taxon>Pezizomycotina</taxon>
        <taxon>Dothideomycetes</taxon>
        <taxon>Dothideomycetes incertae sedis</taxon>
        <taxon>Botryosphaeriales</taxon>
        <taxon>Botryosphaeriaceae</taxon>
        <taxon>Lasiodiplodia</taxon>
    </lineage>
</organism>
<keyword evidence="6" id="KW-1185">Reference proteome</keyword>
<reference evidence="5 6" key="1">
    <citation type="journal article" date="2019" name="Sci. Rep.">
        <title>A multi-omics analysis of the grapevine pathogen Lasiodiplodia theobromae reveals that temperature affects the expression of virulence- and pathogenicity-related genes.</title>
        <authorList>
            <person name="Felix C."/>
            <person name="Meneses R."/>
            <person name="Goncalves M.F.M."/>
            <person name="Tilleman L."/>
            <person name="Duarte A.S."/>
            <person name="Jorrin-Novo J.V."/>
            <person name="Van de Peer Y."/>
            <person name="Deforce D."/>
            <person name="Van Nieuwerburgh F."/>
            <person name="Esteves A.C."/>
            <person name="Alves A."/>
        </authorList>
    </citation>
    <scope>NUCLEOTIDE SEQUENCE [LARGE SCALE GENOMIC DNA]</scope>
    <source>
        <strain evidence="5 6">LA-SOL3</strain>
    </source>
</reference>
<dbReference type="EMBL" id="VCHE01000040">
    <property type="protein sequence ID" value="KAB2574729.1"/>
    <property type="molecule type" value="Genomic_DNA"/>
</dbReference>
<feature type="domain" description="SH3" evidence="4">
    <location>
        <begin position="145"/>
        <end position="204"/>
    </location>
</feature>
<dbReference type="Proteomes" id="UP000325902">
    <property type="component" value="Unassembled WGS sequence"/>
</dbReference>
<evidence type="ECO:0000256" key="3">
    <source>
        <dbReference type="SAM" id="MobiDB-lite"/>
    </source>
</evidence>
<dbReference type="SMART" id="SM00326">
    <property type="entry name" value="SH3"/>
    <property type="match status" value="1"/>
</dbReference>